<dbReference type="PANTHER" id="PTHR21666:SF289">
    <property type="entry name" value="L-ALA--D-GLU ENDOPEPTIDASE"/>
    <property type="match status" value="1"/>
</dbReference>
<dbReference type="CDD" id="cd12797">
    <property type="entry name" value="M23_peptidase"/>
    <property type="match status" value="1"/>
</dbReference>
<evidence type="ECO:0000256" key="2">
    <source>
        <dbReference type="SAM" id="Coils"/>
    </source>
</evidence>
<keyword evidence="3" id="KW-0812">Transmembrane</keyword>
<comment type="caution">
    <text evidence="5">The sequence shown here is derived from an EMBL/GenBank/DDBJ whole genome shotgun (WGS) entry which is preliminary data.</text>
</comment>
<evidence type="ECO:0000313" key="6">
    <source>
        <dbReference type="Proteomes" id="UP000321249"/>
    </source>
</evidence>
<dbReference type="SUPFAM" id="SSF51261">
    <property type="entry name" value="Duplicated hybrid motif"/>
    <property type="match status" value="1"/>
</dbReference>
<dbReference type="AlphaFoldDB" id="A0A5C6TQD0"/>
<dbReference type="Proteomes" id="UP000321249">
    <property type="component" value="Unassembled WGS sequence"/>
</dbReference>
<sequence length="382" mass="41081">MTNSVAVANVGWTRAFRDIFKPRDIFLHDGTNLRRFRIGARVQMVAAALALLLVLWSAFATVSAVMAMNGDVAQMQRRVAQMENDLQAARDAAQRRAALLERRQLFLAAVMSGEADARQLAALLPPQAEEADDARTQAAAAPFAQVEDMQAAMAARARDAARRRYAETAQAIRQVGLNPARFHRAVAGGVGGPFEPMPASGNADPDYRALFMSWRRLDQLEQGVASIPSGQPVAAFNFTSGFGGRSDPFRRGAAFHPGVDLAGPIGTPIYATADGVVSRSEYNNGGYGNMVEINHGQGITTRYGHMSRRIAQVGQRVHRGELIGLMGSTGRSTGSHVHYEVRIDGQAVNPVPFLETGTTLVALQRRLEHQQVAVGGPAGASR</sequence>
<dbReference type="PANTHER" id="PTHR21666">
    <property type="entry name" value="PEPTIDASE-RELATED"/>
    <property type="match status" value="1"/>
</dbReference>
<feature type="coiled-coil region" evidence="2">
    <location>
        <begin position="65"/>
        <end position="103"/>
    </location>
</feature>
<dbReference type="RefSeq" id="WP_147042060.1">
    <property type="nucleotide sequence ID" value="NZ_BAABIR010000002.1"/>
</dbReference>
<evidence type="ECO:0000259" key="4">
    <source>
        <dbReference type="Pfam" id="PF01551"/>
    </source>
</evidence>
<name>A0A5C6TQD0_9SPHN</name>
<dbReference type="InterPro" id="IPR016047">
    <property type="entry name" value="M23ase_b-sheet_dom"/>
</dbReference>
<feature type="transmembrane region" description="Helical" evidence="3">
    <location>
        <begin position="44"/>
        <end position="68"/>
    </location>
</feature>
<reference evidence="5 6" key="1">
    <citation type="journal article" date="2015" name="J. Microbiol.">
        <title>Sphingosinicella ginsenosidimutans sp. nov., with ginsenoside converting activity.</title>
        <authorList>
            <person name="Kim J.K."/>
            <person name="Kang M.S."/>
            <person name="Park S.C."/>
            <person name="Kim K.M."/>
            <person name="Choi K."/>
            <person name="Yoon M.H."/>
            <person name="Im W.T."/>
        </authorList>
    </citation>
    <scope>NUCLEOTIDE SEQUENCE [LARGE SCALE GENOMIC DNA]</scope>
    <source>
        <strain evidence="5 6">BS-11</strain>
    </source>
</reference>
<dbReference type="InterPro" id="IPR011055">
    <property type="entry name" value="Dup_hybrid_motif"/>
</dbReference>
<dbReference type="Gene3D" id="2.70.70.10">
    <property type="entry name" value="Glucose Permease (Domain IIA)"/>
    <property type="match status" value="1"/>
</dbReference>
<evidence type="ECO:0000256" key="1">
    <source>
        <dbReference type="ARBA" id="ARBA00022729"/>
    </source>
</evidence>
<keyword evidence="2" id="KW-0175">Coiled coil</keyword>
<protein>
    <submittedName>
        <fullName evidence="5">M23 family metallopeptidase</fullName>
    </submittedName>
</protein>
<proteinExistence type="predicted"/>
<dbReference type="InterPro" id="IPR050570">
    <property type="entry name" value="Cell_wall_metabolism_enzyme"/>
</dbReference>
<dbReference type="EMBL" id="VOQQ01000001">
    <property type="protein sequence ID" value="TXC62672.1"/>
    <property type="molecule type" value="Genomic_DNA"/>
</dbReference>
<evidence type="ECO:0000313" key="5">
    <source>
        <dbReference type="EMBL" id="TXC62672.1"/>
    </source>
</evidence>
<evidence type="ECO:0000256" key="3">
    <source>
        <dbReference type="SAM" id="Phobius"/>
    </source>
</evidence>
<keyword evidence="3" id="KW-0472">Membrane</keyword>
<keyword evidence="1" id="KW-0732">Signal</keyword>
<dbReference type="GO" id="GO:0004222">
    <property type="term" value="F:metalloendopeptidase activity"/>
    <property type="evidence" value="ECO:0007669"/>
    <property type="project" value="TreeGrafter"/>
</dbReference>
<dbReference type="Pfam" id="PF01551">
    <property type="entry name" value="Peptidase_M23"/>
    <property type="match status" value="1"/>
</dbReference>
<keyword evidence="3" id="KW-1133">Transmembrane helix</keyword>
<feature type="domain" description="M23ase beta-sheet core" evidence="4">
    <location>
        <begin position="255"/>
        <end position="350"/>
    </location>
</feature>
<dbReference type="FunFam" id="2.70.70.10:FF:000006">
    <property type="entry name" value="M23 family peptidase"/>
    <property type="match status" value="1"/>
</dbReference>
<gene>
    <name evidence="5" type="ORF">FRZ32_02745</name>
</gene>
<organism evidence="5 6">
    <name type="scientific">Allosphingosinicella ginsenosidimutans</name>
    <dbReference type="NCBI Taxonomy" id="1176539"/>
    <lineage>
        <taxon>Bacteria</taxon>
        <taxon>Pseudomonadati</taxon>
        <taxon>Pseudomonadota</taxon>
        <taxon>Alphaproteobacteria</taxon>
        <taxon>Sphingomonadales</taxon>
        <taxon>Sphingomonadaceae</taxon>
        <taxon>Allosphingosinicella</taxon>
    </lineage>
</organism>
<accession>A0A5C6TQD0</accession>
<dbReference type="OrthoDB" id="9815245at2"/>
<keyword evidence="6" id="KW-1185">Reference proteome</keyword>